<gene>
    <name evidence="11" type="ORF">SAMN05421828_1057</name>
</gene>
<name>A0A8G2CJ68_ACIRU</name>
<dbReference type="EMBL" id="FTNE01000005">
    <property type="protein sequence ID" value="SIQ45760.1"/>
    <property type="molecule type" value="Genomic_DNA"/>
</dbReference>
<keyword evidence="7" id="KW-0408">Iron</keyword>
<dbReference type="InterPro" id="IPR011884">
    <property type="entry name" value="PaaE"/>
</dbReference>
<evidence type="ECO:0000256" key="5">
    <source>
        <dbReference type="ARBA" id="ARBA00022827"/>
    </source>
</evidence>
<dbReference type="Gene3D" id="2.40.30.10">
    <property type="entry name" value="Translation factors"/>
    <property type="match status" value="1"/>
</dbReference>
<dbReference type="PROSITE" id="PS51384">
    <property type="entry name" value="FAD_FR"/>
    <property type="match status" value="1"/>
</dbReference>
<feature type="domain" description="2Fe-2S ferredoxin-type" evidence="9">
    <location>
        <begin position="277"/>
        <end position="367"/>
    </location>
</feature>
<dbReference type="Gene3D" id="3.10.20.30">
    <property type="match status" value="1"/>
</dbReference>
<evidence type="ECO:0000259" key="10">
    <source>
        <dbReference type="PROSITE" id="PS51384"/>
    </source>
</evidence>
<dbReference type="PANTHER" id="PTHR47354:SF8">
    <property type="entry name" value="1,2-PHENYLACETYL-COA EPOXIDASE, SUBUNIT E"/>
    <property type="match status" value="1"/>
</dbReference>
<dbReference type="GO" id="GO:0010124">
    <property type="term" value="P:phenylacetate catabolic process"/>
    <property type="evidence" value="ECO:0007669"/>
    <property type="project" value="InterPro"/>
</dbReference>
<evidence type="ECO:0000256" key="7">
    <source>
        <dbReference type="ARBA" id="ARBA00023004"/>
    </source>
</evidence>
<evidence type="ECO:0000313" key="11">
    <source>
        <dbReference type="EMBL" id="SIQ45760.1"/>
    </source>
</evidence>
<dbReference type="InterPro" id="IPR012675">
    <property type="entry name" value="Beta-grasp_dom_sf"/>
</dbReference>
<dbReference type="InterPro" id="IPR039261">
    <property type="entry name" value="FNR_nucleotide-bd"/>
</dbReference>
<evidence type="ECO:0000256" key="6">
    <source>
        <dbReference type="ARBA" id="ARBA00023002"/>
    </source>
</evidence>
<dbReference type="GO" id="GO:0046872">
    <property type="term" value="F:metal ion binding"/>
    <property type="evidence" value="ECO:0007669"/>
    <property type="project" value="UniProtKB-KW"/>
</dbReference>
<keyword evidence="2" id="KW-0285">Flavoprotein</keyword>
<keyword evidence="8" id="KW-0411">Iron-sulfur</keyword>
<comment type="cofactor">
    <cofactor evidence="1">
        <name>FAD</name>
        <dbReference type="ChEBI" id="CHEBI:57692"/>
    </cofactor>
</comment>
<dbReference type="GO" id="GO:0051537">
    <property type="term" value="F:2 iron, 2 sulfur cluster binding"/>
    <property type="evidence" value="ECO:0007669"/>
    <property type="project" value="UniProtKB-KW"/>
</dbReference>
<dbReference type="InterPro" id="IPR001041">
    <property type="entry name" value="2Fe-2S_ferredoxin-type"/>
</dbReference>
<keyword evidence="4" id="KW-0479">Metal-binding</keyword>
<keyword evidence="12" id="KW-1185">Reference proteome</keyword>
<dbReference type="CDD" id="cd00207">
    <property type="entry name" value="fer2"/>
    <property type="match status" value="1"/>
</dbReference>
<dbReference type="Pfam" id="PF00111">
    <property type="entry name" value="Fer2"/>
    <property type="match status" value="1"/>
</dbReference>
<dbReference type="PANTHER" id="PTHR47354">
    <property type="entry name" value="NADH OXIDOREDUCTASE HCR"/>
    <property type="match status" value="1"/>
</dbReference>
<evidence type="ECO:0000313" key="12">
    <source>
        <dbReference type="Proteomes" id="UP000186308"/>
    </source>
</evidence>
<dbReference type="Pfam" id="PF00970">
    <property type="entry name" value="FAD_binding_6"/>
    <property type="match status" value="1"/>
</dbReference>
<feature type="domain" description="FAD-binding FR-type" evidence="10">
    <location>
        <begin position="12"/>
        <end position="116"/>
    </location>
</feature>
<dbReference type="SUPFAM" id="SSF63380">
    <property type="entry name" value="Riboflavin synthase domain-like"/>
    <property type="match status" value="1"/>
</dbReference>
<reference evidence="11 12" key="1">
    <citation type="submission" date="2017-01" db="EMBL/GenBank/DDBJ databases">
        <authorList>
            <person name="Varghese N."/>
            <person name="Submissions S."/>
        </authorList>
    </citation>
    <scope>NUCLEOTIDE SEQUENCE [LARGE SCALE GENOMIC DNA]</scope>
    <source>
        <strain evidence="11 12">ATCC 35905</strain>
    </source>
</reference>
<keyword evidence="6" id="KW-0560">Oxidoreductase</keyword>
<dbReference type="SUPFAM" id="SSF52343">
    <property type="entry name" value="Ferredoxin reductase-like, C-terminal NADP-linked domain"/>
    <property type="match status" value="1"/>
</dbReference>
<dbReference type="CDD" id="cd06214">
    <property type="entry name" value="PA_degradation_oxidoreductase_like"/>
    <property type="match status" value="1"/>
</dbReference>
<dbReference type="Pfam" id="PF00175">
    <property type="entry name" value="NAD_binding_1"/>
    <property type="match status" value="1"/>
</dbReference>
<organism evidence="11 12">
    <name type="scientific">Acidiphilium rubrum</name>
    <dbReference type="NCBI Taxonomy" id="526"/>
    <lineage>
        <taxon>Bacteria</taxon>
        <taxon>Pseudomonadati</taxon>
        <taxon>Pseudomonadota</taxon>
        <taxon>Alphaproteobacteria</taxon>
        <taxon>Acetobacterales</taxon>
        <taxon>Acidocellaceae</taxon>
        <taxon>Acidiphilium</taxon>
    </lineage>
</organism>
<dbReference type="InterPro" id="IPR017938">
    <property type="entry name" value="Riboflavin_synthase-like_b-brl"/>
</dbReference>
<dbReference type="InterPro" id="IPR001433">
    <property type="entry name" value="OxRdtase_FAD/NAD-bd"/>
</dbReference>
<dbReference type="NCBIfam" id="TIGR02160">
    <property type="entry name" value="PA_CoA_Oxy5"/>
    <property type="match status" value="1"/>
</dbReference>
<dbReference type="AlphaFoldDB" id="A0A8G2CJ68"/>
<dbReference type="GO" id="GO:0050660">
    <property type="term" value="F:flavin adenine dinucleotide binding"/>
    <property type="evidence" value="ECO:0007669"/>
    <property type="project" value="TreeGrafter"/>
</dbReference>
<dbReference type="Proteomes" id="UP000186308">
    <property type="component" value="Unassembled WGS sequence"/>
</dbReference>
<protein>
    <submittedName>
        <fullName evidence="11">Ring-1,2-phenylacetyl-CoA epoxidase subunit PaaE</fullName>
    </submittedName>
</protein>
<dbReference type="InterPro" id="IPR017927">
    <property type="entry name" value="FAD-bd_FR_type"/>
</dbReference>
<dbReference type="InterPro" id="IPR036010">
    <property type="entry name" value="2Fe-2S_ferredoxin-like_sf"/>
</dbReference>
<sequence>MYIAGAMDKPKTSFHALTVAEIRRETRDAVSIRFDVPDALAPHFTFKAGQYLTLRAEIGGEDVRRNYSICAAPAEGALMVAVKAVAGGKFSTYANNVLQPGDRLEVMPASGRFTAPFGAERALSYAAFAAGSGITPILSILKTVLHSEPASRFKLFYANRQSGQIMFAEQLAALKNRYMDRLEIFHFLSMEEDDVALFNGRLDARKCAEIVGLLLDPADLDQVFICGPEGMMLGAEAALLAAGVPAETILLEFFLSAGPSTAQSESAAAVVQAAAGRRMGILLDGRKSTVVFDAALGNILDSVRAAGMPAPFACKGGVCATCRAKLVSGEVDMKVNYGLTADEVTQGYILTCQSAPRGDDVVISYDM</sequence>
<evidence type="ECO:0000256" key="4">
    <source>
        <dbReference type="ARBA" id="ARBA00022723"/>
    </source>
</evidence>
<dbReference type="InterPro" id="IPR050415">
    <property type="entry name" value="MRET"/>
</dbReference>
<keyword evidence="5" id="KW-0274">FAD</keyword>
<evidence type="ECO:0000259" key="9">
    <source>
        <dbReference type="PROSITE" id="PS51085"/>
    </source>
</evidence>
<keyword evidence="3" id="KW-0001">2Fe-2S</keyword>
<evidence type="ECO:0000256" key="2">
    <source>
        <dbReference type="ARBA" id="ARBA00022630"/>
    </source>
</evidence>
<dbReference type="Gene3D" id="3.40.50.80">
    <property type="entry name" value="Nucleotide-binding domain of ferredoxin-NADP reductase (FNR) module"/>
    <property type="match status" value="1"/>
</dbReference>
<comment type="caution">
    <text evidence="11">The sequence shown here is derived from an EMBL/GenBank/DDBJ whole genome shotgun (WGS) entry which is preliminary data.</text>
</comment>
<dbReference type="InterPro" id="IPR006058">
    <property type="entry name" value="2Fe2S_fd_BS"/>
</dbReference>
<evidence type="ECO:0000256" key="3">
    <source>
        <dbReference type="ARBA" id="ARBA00022714"/>
    </source>
</evidence>
<evidence type="ECO:0000256" key="8">
    <source>
        <dbReference type="ARBA" id="ARBA00023014"/>
    </source>
</evidence>
<dbReference type="PRINTS" id="PR00410">
    <property type="entry name" value="PHEHYDRXLASE"/>
</dbReference>
<accession>A0A8G2CJ68</accession>
<dbReference type="PROSITE" id="PS51085">
    <property type="entry name" value="2FE2S_FER_2"/>
    <property type="match status" value="1"/>
</dbReference>
<dbReference type="SUPFAM" id="SSF54292">
    <property type="entry name" value="2Fe-2S ferredoxin-like"/>
    <property type="match status" value="1"/>
</dbReference>
<dbReference type="InterPro" id="IPR008333">
    <property type="entry name" value="Cbr1-like_FAD-bd_dom"/>
</dbReference>
<dbReference type="PROSITE" id="PS00197">
    <property type="entry name" value="2FE2S_FER_1"/>
    <property type="match status" value="1"/>
</dbReference>
<evidence type="ECO:0000256" key="1">
    <source>
        <dbReference type="ARBA" id="ARBA00001974"/>
    </source>
</evidence>
<proteinExistence type="predicted"/>
<dbReference type="GO" id="GO:0016491">
    <property type="term" value="F:oxidoreductase activity"/>
    <property type="evidence" value="ECO:0007669"/>
    <property type="project" value="UniProtKB-KW"/>
</dbReference>